<comment type="caution">
    <text evidence="1">The sequence shown here is derived from an EMBL/GenBank/DDBJ whole genome shotgun (WGS) entry which is preliminary data.</text>
</comment>
<name>A0A418X4T5_9BURK</name>
<dbReference type="Gene3D" id="3.10.450.610">
    <property type="match status" value="1"/>
</dbReference>
<reference evidence="1 2" key="1">
    <citation type="submission" date="2018-09" db="EMBL/GenBank/DDBJ databases">
        <authorList>
            <person name="Zhu H."/>
        </authorList>
    </citation>
    <scope>NUCLEOTIDE SEQUENCE [LARGE SCALE GENOMIC DNA]</scope>
    <source>
        <strain evidence="1 2">K2R10-39</strain>
    </source>
</reference>
<gene>
    <name evidence="1" type="ORF">D3870_16700</name>
</gene>
<dbReference type="EMBL" id="QYUN01000002">
    <property type="protein sequence ID" value="RJG07419.1"/>
    <property type="molecule type" value="Genomic_DNA"/>
</dbReference>
<evidence type="ECO:0000313" key="2">
    <source>
        <dbReference type="Proteomes" id="UP000285190"/>
    </source>
</evidence>
<sequence>MSPDGYIRLPLASLNALSFVHLFSEGDDDFLQELRAQTVPACSAGFSEWKSDTSPPISLGWGWFIHSQSHRMLLAPDGIRSNVMLIDAHGYDLGPGKTSNLFCMWLNAFDWQGVVSMALRDSIAC</sequence>
<proteinExistence type="predicted"/>
<dbReference type="Proteomes" id="UP000285190">
    <property type="component" value="Unassembled WGS sequence"/>
</dbReference>
<keyword evidence="2" id="KW-1185">Reference proteome</keyword>
<organism evidence="1 2">
    <name type="scientific">Noviherbaspirillum cavernae</name>
    <dbReference type="NCBI Taxonomy" id="2320862"/>
    <lineage>
        <taxon>Bacteria</taxon>
        <taxon>Pseudomonadati</taxon>
        <taxon>Pseudomonadota</taxon>
        <taxon>Betaproteobacteria</taxon>
        <taxon>Burkholderiales</taxon>
        <taxon>Oxalobacteraceae</taxon>
        <taxon>Noviherbaspirillum</taxon>
    </lineage>
</organism>
<protein>
    <submittedName>
        <fullName evidence="1">DUF4902 domain-containing protein</fullName>
    </submittedName>
</protein>
<accession>A0A418X4T5</accession>
<dbReference type="Pfam" id="PF16245">
    <property type="entry name" value="DUF4902"/>
    <property type="match status" value="1"/>
</dbReference>
<dbReference type="InterPro" id="IPR032598">
    <property type="entry name" value="RsaM-like"/>
</dbReference>
<dbReference type="AlphaFoldDB" id="A0A418X4T5"/>
<evidence type="ECO:0000313" key="1">
    <source>
        <dbReference type="EMBL" id="RJG07419.1"/>
    </source>
</evidence>